<proteinExistence type="predicted"/>
<keyword evidence="2" id="KW-1185">Reference proteome</keyword>
<evidence type="ECO:0000313" key="2">
    <source>
        <dbReference type="Proteomes" id="UP000886501"/>
    </source>
</evidence>
<dbReference type="EMBL" id="MU118066">
    <property type="protein sequence ID" value="KAF9646141.1"/>
    <property type="molecule type" value="Genomic_DNA"/>
</dbReference>
<evidence type="ECO:0000313" key="1">
    <source>
        <dbReference type="EMBL" id="KAF9646141.1"/>
    </source>
</evidence>
<comment type="caution">
    <text evidence="1">The sequence shown here is derived from an EMBL/GenBank/DDBJ whole genome shotgun (WGS) entry which is preliminary data.</text>
</comment>
<name>A0ACB6ZAG2_THEGA</name>
<protein>
    <submittedName>
        <fullName evidence="1">Uncharacterized protein</fullName>
    </submittedName>
</protein>
<reference evidence="1" key="1">
    <citation type="submission" date="2019-10" db="EMBL/GenBank/DDBJ databases">
        <authorList>
            <consortium name="DOE Joint Genome Institute"/>
            <person name="Kuo A."/>
            <person name="Miyauchi S."/>
            <person name="Kiss E."/>
            <person name="Drula E."/>
            <person name="Kohler A."/>
            <person name="Sanchez-Garcia M."/>
            <person name="Andreopoulos B."/>
            <person name="Barry K.W."/>
            <person name="Bonito G."/>
            <person name="Buee M."/>
            <person name="Carver A."/>
            <person name="Chen C."/>
            <person name="Cichocki N."/>
            <person name="Clum A."/>
            <person name="Culley D."/>
            <person name="Crous P.W."/>
            <person name="Fauchery L."/>
            <person name="Girlanda M."/>
            <person name="Hayes R."/>
            <person name="Keri Z."/>
            <person name="Labutti K."/>
            <person name="Lipzen A."/>
            <person name="Lombard V."/>
            <person name="Magnuson J."/>
            <person name="Maillard F."/>
            <person name="Morin E."/>
            <person name="Murat C."/>
            <person name="Nolan M."/>
            <person name="Ohm R."/>
            <person name="Pangilinan J."/>
            <person name="Pereira M."/>
            <person name="Perotto S."/>
            <person name="Peter M."/>
            <person name="Riley R."/>
            <person name="Sitrit Y."/>
            <person name="Stielow B."/>
            <person name="Szollosi G."/>
            <person name="Zifcakova L."/>
            <person name="Stursova M."/>
            <person name="Spatafora J.W."/>
            <person name="Tedersoo L."/>
            <person name="Vaario L.-M."/>
            <person name="Yamada A."/>
            <person name="Yan M."/>
            <person name="Wang P."/>
            <person name="Xu J."/>
            <person name="Bruns T."/>
            <person name="Baldrian P."/>
            <person name="Vilgalys R."/>
            <person name="Henrissat B."/>
            <person name="Grigoriev I.V."/>
            <person name="Hibbett D."/>
            <person name="Nagy L.G."/>
            <person name="Martin F.M."/>
        </authorList>
    </citation>
    <scope>NUCLEOTIDE SEQUENCE</scope>
    <source>
        <strain evidence="1">P2</strain>
    </source>
</reference>
<reference evidence="1" key="2">
    <citation type="journal article" date="2020" name="Nat. Commun.">
        <title>Large-scale genome sequencing of mycorrhizal fungi provides insights into the early evolution of symbiotic traits.</title>
        <authorList>
            <person name="Miyauchi S."/>
            <person name="Kiss E."/>
            <person name="Kuo A."/>
            <person name="Drula E."/>
            <person name="Kohler A."/>
            <person name="Sanchez-Garcia M."/>
            <person name="Morin E."/>
            <person name="Andreopoulos B."/>
            <person name="Barry K.W."/>
            <person name="Bonito G."/>
            <person name="Buee M."/>
            <person name="Carver A."/>
            <person name="Chen C."/>
            <person name="Cichocki N."/>
            <person name="Clum A."/>
            <person name="Culley D."/>
            <person name="Crous P.W."/>
            <person name="Fauchery L."/>
            <person name="Girlanda M."/>
            <person name="Hayes R.D."/>
            <person name="Keri Z."/>
            <person name="LaButti K."/>
            <person name="Lipzen A."/>
            <person name="Lombard V."/>
            <person name="Magnuson J."/>
            <person name="Maillard F."/>
            <person name="Murat C."/>
            <person name="Nolan M."/>
            <person name="Ohm R.A."/>
            <person name="Pangilinan J."/>
            <person name="Pereira M.F."/>
            <person name="Perotto S."/>
            <person name="Peter M."/>
            <person name="Pfister S."/>
            <person name="Riley R."/>
            <person name="Sitrit Y."/>
            <person name="Stielow J.B."/>
            <person name="Szollosi G."/>
            <person name="Zifcakova L."/>
            <person name="Stursova M."/>
            <person name="Spatafora J.W."/>
            <person name="Tedersoo L."/>
            <person name="Vaario L.M."/>
            <person name="Yamada A."/>
            <person name="Yan M."/>
            <person name="Wang P."/>
            <person name="Xu J."/>
            <person name="Bruns T."/>
            <person name="Baldrian P."/>
            <person name="Vilgalys R."/>
            <person name="Dunand C."/>
            <person name="Henrissat B."/>
            <person name="Grigoriev I.V."/>
            <person name="Hibbett D."/>
            <person name="Nagy L.G."/>
            <person name="Martin F.M."/>
        </authorList>
    </citation>
    <scope>NUCLEOTIDE SEQUENCE</scope>
    <source>
        <strain evidence="1">P2</strain>
    </source>
</reference>
<dbReference type="Proteomes" id="UP000886501">
    <property type="component" value="Unassembled WGS sequence"/>
</dbReference>
<accession>A0ACB6ZAG2</accession>
<gene>
    <name evidence="1" type="ORF">BDM02DRAFT_3130573</name>
</gene>
<sequence>MAASYTRPTAYSPWSGLGHLLNLSSSFTNKVGRYAPDNSTVIASGFHIDNVRYSILPKTRFKGLSCEAWEQLTIHKPIERQLPTVVWRLVREQMFGAGGRLGTFRAWCFGRLIFSKATLLQHREIEYLPRNGCRSPAEDLAFNLVYVYGTWTYYRVRGLKFSCVQAQSTVSPKSSPDDTTIPTTNERWRSGGEG</sequence>
<organism evidence="1 2">
    <name type="scientific">Thelephora ganbajun</name>
    <name type="common">Ganba fungus</name>
    <dbReference type="NCBI Taxonomy" id="370292"/>
    <lineage>
        <taxon>Eukaryota</taxon>
        <taxon>Fungi</taxon>
        <taxon>Dikarya</taxon>
        <taxon>Basidiomycota</taxon>
        <taxon>Agaricomycotina</taxon>
        <taxon>Agaricomycetes</taxon>
        <taxon>Thelephorales</taxon>
        <taxon>Thelephoraceae</taxon>
        <taxon>Thelephora</taxon>
    </lineage>
</organism>